<evidence type="ECO:0000256" key="1">
    <source>
        <dbReference type="ARBA" id="ARBA00004651"/>
    </source>
</evidence>
<feature type="transmembrane region" description="Helical" evidence="8">
    <location>
        <begin position="167"/>
        <end position="189"/>
    </location>
</feature>
<keyword evidence="7 8" id="KW-0472">Membrane</keyword>
<evidence type="ECO:0000259" key="10">
    <source>
        <dbReference type="PROSITE" id="PS51105"/>
    </source>
</evidence>
<sequence length="700" mass="76600">MKLERAKTRAQLWLSASRDGMVMLLPLTFIRVVITIVLNFPWNDWPQSWGMRPTESWLQVAARLDASLGVIMGLGMALCVGNRLYVALKRVESSWLTPMLVNLLCLVNFSVGMLFLVGGLEDSLGQALLLGILTGILTVEVFHVYIRLMPGFTRLVGLDGSLLFRRSFHQLGPAAFVCVVTTLVIALLSQLGSGFTHTLQMLPAFELLRQGGAYALNLLIVFVNQLLWLLGLHGGILVEAFGSGLLAKPDVVFDARLASANFVNTFAYLGGSGATYGLLLAMWLVCKDAQLRRLGKYSVVPAVFNVNEILVFGLPIIFSPILLMPFLLAPLACASIALVAHSAGWLVLSGHAVKWSTPIFISGYVVAGGLAGVVTQLVGVLVSTALYWPFVKRLQAERSRVQADTVTQALVQLCHLEAPRRQVLHRFDELGDFARALHVDFEAALGTPQVFQVYQPKHDVRGRVCGVEALLRWNHPVHGAIMPAAIINVAEETRLINRIGNWSLETACAALQDWKDQGVDGICMSVNLSPVQLDDASYAAFVGQCLARFDLSPSELELEVTEGRTLATSPQADATLRKLSALGVHLSVDDFGMGSSSLLYMQRFEVSAIKIDGSLTRDVMSNSVSSDIIRSIGMLGKKQGVRVVAEFVETAAQRDKLAQLGCDEFQGYLYSPAISSKAFLVYWHQHEGRRRPEMRPLLSE</sequence>
<feature type="transmembrane region" description="Helical" evidence="8">
    <location>
        <begin position="126"/>
        <end position="146"/>
    </location>
</feature>
<feature type="transmembrane region" description="Helical" evidence="8">
    <location>
        <begin position="360"/>
        <end position="390"/>
    </location>
</feature>
<feature type="transmembrane region" description="Helical" evidence="8">
    <location>
        <begin position="21"/>
        <end position="42"/>
    </location>
</feature>
<dbReference type="GO" id="GO:0008982">
    <property type="term" value="F:protein-N(PI)-phosphohistidine-sugar phosphotransferase activity"/>
    <property type="evidence" value="ECO:0007669"/>
    <property type="project" value="InterPro"/>
</dbReference>
<dbReference type="OrthoDB" id="9813903at2"/>
<dbReference type="InterPro" id="IPR050706">
    <property type="entry name" value="Cyclic-di-GMP_PDE-like"/>
</dbReference>
<dbReference type="STRING" id="28066.RF819_13465"/>
<dbReference type="InterPro" id="IPR035919">
    <property type="entry name" value="EAL_sf"/>
</dbReference>
<feature type="transmembrane region" description="Helical" evidence="8">
    <location>
        <begin position="66"/>
        <end position="88"/>
    </location>
</feature>
<dbReference type="PANTHER" id="PTHR33121:SF71">
    <property type="entry name" value="OXYGEN SENSOR PROTEIN DOSP"/>
    <property type="match status" value="1"/>
</dbReference>
<dbReference type="GO" id="GO:0009401">
    <property type="term" value="P:phosphoenolpyruvate-dependent sugar phosphotransferase system"/>
    <property type="evidence" value="ECO:0007669"/>
    <property type="project" value="InterPro"/>
</dbReference>
<dbReference type="CDD" id="cd01948">
    <property type="entry name" value="EAL"/>
    <property type="match status" value="1"/>
</dbReference>
<dbReference type="PROSITE" id="PS51105">
    <property type="entry name" value="PTS_EIIC_TYPE_3"/>
    <property type="match status" value="1"/>
</dbReference>
<comment type="subcellular location">
    <subcellularLocation>
        <location evidence="1">Cell membrane</location>
        <topology evidence="1">Multi-pass membrane protein</topology>
    </subcellularLocation>
</comment>
<keyword evidence="2" id="KW-0813">Transport</keyword>
<dbReference type="Pfam" id="PF00563">
    <property type="entry name" value="EAL"/>
    <property type="match status" value="1"/>
</dbReference>
<dbReference type="GO" id="GO:0005886">
    <property type="term" value="C:plasma membrane"/>
    <property type="evidence" value="ECO:0007669"/>
    <property type="project" value="UniProtKB-SubCell"/>
</dbReference>
<evidence type="ECO:0000256" key="6">
    <source>
        <dbReference type="ARBA" id="ARBA00022989"/>
    </source>
</evidence>
<gene>
    <name evidence="11" type="ORF">RF819_13465</name>
</gene>
<evidence type="ECO:0008006" key="13">
    <source>
        <dbReference type="Google" id="ProtNLM"/>
    </source>
</evidence>
<dbReference type="InterPro" id="IPR001633">
    <property type="entry name" value="EAL_dom"/>
</dbReference>
<keyword evidence="3" id="KW-1003">Cell membrane</keyword>
<dbReference type="Pfam" id="PF02378">
    <property type="entry name" value="PTS_EIIC"/>
    <property type="match status" value="1"/>
</dbReference>
<dbReference type="SUPFAM" id="SSF141868">
    <property type="entry name" value="EAL domain-like"/>
    <property type="match status" value="1"/>
</dbReference>
<evidence type="ECO:0000259" key="9">
    <source>
        <dbReference type="PROSITE" id="PS50883"/>
    </source>
</evidence>
<evidence type="ECO:0000256" key="7">
    <source>
        <dbReference type="ARBA" id="ARBA00023136"/>
    </source>
</evidence>
<evidence type="ECO:0000313" key="11">
    <source>
        <dbReference type="EMBL" id="OOV07607.1"/>
    </source>
</evidence>
<feature type="transmembrane region" description="Helical" evidence="8">
    <location>
        <begin position="324"/>
        <end position="348"/>
    </location>
</feature>
<organism evidence="11 12">
    <name type="scientific">Rhodoferax fermentans</name>
    <dbReference type="NCBI Taxonomy" id="28066"/>
    <lineage>
        <taxon>Bacteria</taxon>
        <taxon>Pseudomonadati</taxon>
        <taxon>Pseudomonadota</taxon>
        <taxon>Betaproteobacteria</taxon>
        <taxon>Burkholderiales</taxon>
        <taxon>Comamonadaceae</taxon>
        <taxon>Rhodoferax</taxon>
    </lineage>
</organism>
<feature type="transmembrane region" description="Helical" evidence="8">
    <location>
        <begin position="100"/>
        <end position="120"/>
    </location>
</feature>
<evidence type="ECO:0000313" key="12">
    <source>
        <dbReference type="Proteomes" id="UP000190750"/>
    </source>
</evidence>
<dbReference type="Proteomes" id="UP000190750">
    <property type="component" value="Unassembled WGS sequence"/>
</dbReference>
<reference evidence="11 12" key="1">
    <citation type="submission" date="2017-01" db="EMBL/GenBank/DDBJ databases">
        <title>Genome sequencing of Rhodoferax fermentans JCM 7819.</title>
        <authorList>
            <person name="Kim Y.J."/>
            <person name="Farh M.E.-A."/>
            <person name="Yang D.-C."/>
        </authorList>
    </citation>
    <scope>NUCLEOTIDE SEQUENCE [LARGE SCALE GENOMIC DNA]</scope>
    <source>
        <strain evidence="11 12">JCM 7819</strain>
    </source>
</reference>
<dbReference type="AlphaFoldDB" id="A0A1T1AU60"/>
<keyword evidence="12" id="KW-1185">Reference proteome</keyword>
<evidence type="ECO:0000256" key="3">
    <source>
        <dbReference type="ARBA" id="ARBA00022475"/>
    </source>
</evidence>
<dbReference type="InterPro" id="IPR004501">
    <property type="entry name" value="PTS_EIIC_3"/>
</dbReference>
<evidence type="ECO:0000256" key="4">
    <source>
        <dbReference type="ARBA" id="ARBA00022597"/>
    </source>
</evidence>
<dbReference type="InterPro" id="IPR003352">
    <property type="entry name" value="PTS_EIIC"/>
</dbReference>
<proteinExistence type="predicted"/>
<evidence type="ECO:0000256" key="5">
    <source>
        <dbReference type="ARBA" id="ARBA00022692"/>
    </source>
</evidence>
<comment type="caution">
    <text evidence="11">The sequence shown here is derived from an EMBL/GenBank/DDBJ whole genome shotgun (WGS) entry which is preliminary data.</text>
</comment>
<dbReference type="Gene3D" id="3.20.20.450">
    <property type="entry name" value="EAL domain"/>
    <property type="match status" value="1"/>
</dbReference>
<dbReference type="EMBL" id="MTJN01000002">
    <property type="protein sequence ID" value="OOV07607.1"/>
    <property type="molecule type" value="Genomic_DNA"/>
</dbReference>
<feature type="domain" description="EAL" evidence="9">
    <location>
        <begin position="434"/>
        <end position="687"/>
    </location>
</feature>
<dbReference type="SMART" id="SM00052">
    <property type="entry name" value="EAL"/>
    <property type="match status" value="1"/>
</dbReference>
<feature type="transmembrane region" description="Helical" evidence="8">
    <location>
        <begin position="266"/>
        <end position="285"/>
    </location>
</feature>
<dbReference type="PROSITE" id="PS50883">
    <property type="entry name" value="EAL"/>
    <property type="match status" value="1"/>
</dbReference>
<protein>
    <recommendedName>
        <fullName evidence="13">EAL domain-containing protein</fullName>
    </recommendedName>
</protein>
<keyword evidence="4" id="KW-0762">Sugar transport</keyword>
<keyword evidence="5 8" id="KW-0812">Transmembrane</keyword>
<dbReference type="PANTHER" id="PTHR33121">
    <property type="entry name" value="CYCLIC DI-GMP PHOSPHODIESTERASE PDEF"/>
    <property type="match status" value="1"/>
</dbReference>
<accession>A0A1T1AU60</accession>
<evidence type="ECO:0000256" key="8">
    <source>
        <dbReference type="SAM" id="Phobius"/>
    </source>
</evidence>
<feature type="domain" description="PTS EIIC type-3" evidence="10">
    <location>
        <begin position="1"/>
        <end position="390"/>
    </location>
</feature>
<dbReference type="RefSeq" id="WP_158081282.1">
    <property type="nucleotide sequence ID" value="NZ_MTJN01000002.1"/>
</dbReference>
<feature type="transmembrane region" description="Helical" evidence="8">
    <location>
        <begin position="297"/>
        <end position="318"/>
    </location>
</feature>
<keyword evidence="6 8" id="KW-1133">Transmembrane helix</keyword>
<evidence type="ECO:0000256" key="2">
    <source>
        <dbReference type="ARBA" id="ARBA00022448"/>
    </source>
</evidence>
<dbReference type="GO" id="GO:0071111">
    <property type="term" value="F:cyclic-guanylate-specific phosphodiesterase activity"/>
    <property type="evidence" value="ECO:0007669"/>
    <property type="project" value="InterPro"/>
</dbReference>
<name>A0A1T1AU60_RHOFE</name>